<dbReference type="GO" id="GO:0005975">
    <property type="term" value="P:carbohydrate metabolic process"/>
    <property type="evidence" value="ECO:0007669"/>
    <property type="project" value="InterPro"/>
</dbReference>
<evidence type="ECO:0000313" key="3">
    <source>
        <dbReference type="EMBL" id="SFW12973.1"/>
    </source>
</evidence>
<keyword evidence="6" id="KW-1185">Reference proteome</keyword>
<dbReference type="STRING" id="1004.SAMN05661012_00122"/>
<reference evidence="4 6" key="2">
    <citation type="submission" date="2023-11" db="EMBL/GenBank/DDBJ databases">
        <title>MicrobeMod: A computational toolkit for identifying prokaryotic methylation and restriction-modification with nanopore sequencing.</title>
        <authorList>
            <person name="Crits-Christoph A."/>
            <person name="Kang S.C."/>
            <person name="Lee H."/>
            <person name="Ostrov N."/>
        </authorList>
    </citation>
    <scope>NUCLEOTIDE SEQUENCE [LARGE SCALE GENOMIC DNA]</scope>
    <source>
        <strain evidence="4 6">ATCC 23090</strain>
    </source>
</reference>
<dbReference type="EMBL" id="CP140154">
    <property type="protein sequence ID" value="WQG89437.1"/>
    <property type="molecule type" value="Genomic_DNA"/>
</dbReference>
<protein>
    <recommendedName>
        <fullName evidence="2">GH16 domain-containing protein</fullName>
    </recommendedName>
</protein>
<dbReference type="SUPFAM" id="SSF49899">
    <property type="entry name" value="Concanavalin A-like lectins/glucanases"/>
    <property type="match status" value="1"/>
</dbReference>
<reference evidence="3 5" key="1">
    <citation type="submission" date="2016-11" db="EMBL/GenBank/DDBJ databases">
        <authorList>
            <person name="Jaros S."/>
            <person name="Januszkiewicz K."/>
            <person name="Wedrychowicz H."/>
        </authorList>
    </citation>
    <scope>NUCLEOTIDE SEQUENCE [LARGE SCALE GENOMIC DNA]</scope>
    <source>
        <strain evidence="3 5">DSM 784</strain>
    </source>
</reference>
<evidence type="ECO:0000313" key="4">
    <source>
        <dbReference type="EMBL" id="WQG89437.1"/>
    </source>
</evidence>
<name>A0A1K1LPZ3_9BACT</name>
<dbReference type="Proteomes" id="UP001326715">
    <property type="component" value="Chromosome"/>
</dbReference>
<dbReference type="PROSITE" id="PS51762">
    <property type="entry name" value="GH16_2"/>
    <property type="match status" value="1"/>
</dbReference>
<dbReference type="GO" id="GO:0004553">
    <property type="term" value="F:hydrolase activity, hydrolyzing O-glycosyl compounds"/>
    <property type="evidence" value="ECO:0007669"/>
    <property type="project" value="InterPro"/>
</dbReference>
<feature type="domain" description="GH16" evidence="2">
    <location>
        <begin position="391"/>
        <end position="778"/>
    </location>
</feature>
<proteinExistence type="inferred from homology"/>
<dbReference type="InterPro" id="IPR000757">
    <property type="entry name" value="Beta-glucanase-like"/>
</dbReference>
<sequence>MNIELKKVKWADGNAPSTPQTLRLSFRRQDAPDVSDSYTLVTDSLFVLANGTIINPPLIKGLENAMPYVLRLQNNDIIGGQVDILYTTPSELAFAQVTARFTPNARIDYVNEGINLLSGMMPSFGKAFFTLENDFIDRFATYSISPGAAPAFKKYQGYLGLYVNAASGSLTTSISQPNLIGYNGAAYYSMGVNFYISTADLGTSGVWPLLSCVDASGNGVMVYVDNATKKVVWQQKNPTARETLTSTTLIVPDSWNNVLIGSAPAPIGNNVLYHLILNGSNNNTGSIGTSSNFSTPNANEMLTVGGNPYPSGFSGKGTFRNLYVTAALSSTGDNSGYTTLLPPTGYLQQVSNPANIITIPHENMISVSSTKISFTIPQSVAAGNYNFYVKYNRNTSTTPVVNISVDAVTKQTSPFDFNFALSDDTLNMTDAFQVAHYAINENLDGGPDGGVVPKNVYFRDGMLVLEAHGDLYDGLVQGVDKDRMPKKHTEPGDPLIGEYWKTRVGAAVATRSYCGYGRFIVEAKLPKQFGVSPFFRLYNRATAFLQDPYYDQVIASGLHQRSDGANGYYTIVKNEFSMELPANNSVWVFNSLSEMVSVNYVYPYAGMKVIVNAGDNNDGTWQLNTPAAPNQLSSWTKFSDEKQLVNQPRRDQVKLKNSKGPLGNGAGFNWLPNPVEEEYLEMRASAGKDIWDDAFHEFRMDWYANRVEYYIDGVLIQTNPFVVPDIAGRFSFGLSFPSSQFEDSSWLLDPQLLTAGVAAWHHQTMTVRRVAFTPFTDAVAGGTNRLIGETKPYDGMYKFPFIYG</sequence>
<comment type="similarity">
    <text evidence="1">Belongs to the glycosyl hydrolase 16 family.</text>
</comment>
<evidence type="ECO:0000313" key="6">
    <source>
        <dbReference type="Proteomes" id="UP001326715"/>
    </source>
</evidence>
<dbReference type="Proteomes" id="UP000183788">
    <property type="component" value="Unassembled WGS sequence"/>
</dbReference>
<evidence type="ECO:0000259" key="2">
    <source>
        <dbReference type="PROSITE" id="PS51762"/>
    </source>
</evidence>
<dbReference type="EMBL" id="FPIZ01000001">
    <property type="protein sequence ID" value="SFW12973.1"/>
    <property type="molecule type" value="Genomic_DNA"/>
</dbReference>
<dbReference type="InterPro" id="IPR013320">
    <property type="entry name" value="ConA-like_dom_sf"/>
</dbReference>
<evidence type="ECO:0000313" key="5">
    <source>
        <dbReference type="Proteomes" id="UP000183788"/>
    </source>
</evidence>
<evidence type="ECO:0000256" key="1">
    <source>
        <dbReference type="ARBA" id="ARBA00006865"/>
    </source>
</evidence>
<dbReference type="RefSeq" id="WP_072356672.1">
    <property type="nucleotide sequence ID" value="NZ_CP139972.1"/>
</dbReference>
<dbReference type="OrthoDB" id="610585at2"/>
<dbReference type="AlphaFoldDB" id="A0A1K1LPZ3"/>
<dbReference type="Gene3D" id="2.60.120.200">
    <property type="match status" value="2"/>
</dbReference>
<accession>A0A1K1LPZ3</accession>
<gene>
    <name evidence="3" type="ORF">SAMN05661012_00122</name>
    <name evidence="4" type="ORF">SR876_31380</name>
</gene>
<organism evidence="3 5">
    <name type="scientific">Chitinophaga sancti</name>
    <dbReference type="NCBI Taxonomy" id="1004"/>
    <lineage>
        <taxon>Bacteria</taxon>
        <taxon>Pseudomonadati</taxon>
        <taxon>Bacteroidota</taxon>
        <taxon>Chitinophagia</taxon>
        <taxon>Chitinophagales</taxon>
        <taxon>Chitinophagaceae</taxon>
        <taxon>Chitinophaga</taxon>
    </lineage>
</organism>